<evidence type="ECO:0000313" key="13">
    <source>
        <dbReference type="Proteomes" id="UP000027088"/>
    </source>
</evidence>
<dbReference type="SMART" id="SM00116">
    <property type="entry name" value="CBS"/>
    <property type="match status" value="2"/>
</dbReference>
<feature type="domain" description="CBS" evidence="10">
    <location>
        <begin position="203"/>
        <end position="258"/>
    </location>
</feature>
<accession>A0A059XLF6</accession>
<dbReference type="InterPro" id="IPR046342">
    <property type="entry name" value="CBS_dom_sf"/>
</dbReference>
<dbReference type="CDD" id="cd04590">
    <property type="entry name" value="CBS_pair_CorC_HlyC_assoc"/>
    <property type="match status" value="1"/>
</dbReference>
<feature type="domain" description="CNNM transmembrane" evidence="11">
    <location>
        <begin position="1"/>
        <end position="182"/>
    </location>
</feature>
<evidence type="ECO:0000256" key="1">
    <source>
        <dbReference type="ARBA" id="ARBA00004141"/>
    </source>
</evidence>
<dbReference type="RefSeq" id="WP_038561275.1">
    <property type="nucleotide sequence ID" value="NZ_CP007521.1"/>
</dbReference>
<dbReference type="PROSITE" id="PS51846">
    <property type="entry name" value="CNNM"/>
    <property type="match status" value="1"/>
</dbReference>
<evidence type="ECO:0000256" key="5">
    <source>
        <dbReference type="ARBA" id="ARBA00023122"/>
    </source>
</evidence>
<sequence length="428" mass="48440">MNAIDLIIIIVLCLLLLCSSIFSSCETAYSALNPGKIESMLDRREFGAKLIKKQYNVFNQMLTLILILNNIANIGLSAAVSYILSKHLTGNLSEYSALISTAVLTPIIVVLGEITPKLVAKRYPERVAKAFCYVLEVLYWLFFPLCWIVSKMSKDIYITNTEQDVKNLIDVAHTEGVLEANESIMAQNALDLDTTKIRKHYVKIKDMSYLSYKANISEALALFKETNYSRLPIEKDGEFLGIVLLKDIFSLEKGKVINYLKTIPYVSANSTLAVGLERLRSHRAQMAFVVNNYQSKEVIGIITIEDILEEIVGEIFDEYDEEEVQDIFEISLELFHASGYVLMKQIQKQMNLDFELSEKELGQTLEEWATAKSGAKLTKNTRFEYDGVFFKVLSTPTNKQKHYRFEIEIGTSAPVNLDATTEVPVNRA</sequence>
<name>A0A059XLF6_9BACT</name>
<dbReference type="PANTHER" id="PTHR22777:SF17">
    <property type="entry name" value="UPF0053 PROTEIN SLL0260"/>
    <property type="match status" value="1"/>
</dbReference>
<evidence type="ECO:0000256" key="9">
    <source>
        <dbReference type="SAM" id="Phobius"/>
    </source>
</evidence>
<evidence type="ECO:0000259" key="10">
    <source>
        <dbReference type="PROSITE" id="PS51371"/>
    </source>
</evidence>
<keyword evidence="4 8" id="KW-1133">Transmembrane helix</keyword>
<protein>
    <submittedName>
        <fullName evidence="12">Uncharacterized protein</fullName>
    </submittedName>
</protein>
<dbReference type="InterPro" id="IPR000644">
    <property type="entry name" value="CBS_dom"/>
</dbReference>
<feature type="transmembrane region" description="Helical" evidence="9">
    <location>
        <begin position="61"/>
        <end position="83"/>
    </location>
</feature>
<evidence type="ECO:0000259" key="11">
    <source>
        <dbReference type="PROSITE" id="PS51846"/>
    </source>
</evidence>
<evidence type="ECO:0000256" key="4">
    <source>
        <dbReference type="ARBA" id="ARBA00022989"/>
    </source>
</evidence>
<dbReference type="Gene3D" id="3.10.580.10">
    <property type="entry name" value="CBS-domain"/>
    <property type="match status" value="1"/>
</dbReference>
<evidence type="ECO:0000256" key="8">
    <source>
        <dbReference type="PROSITE-ProRule" id="PRU01193"/>
    </source>
</evidence>
<dbReference type="InterPro" id="IPR002550">
    <property type="entry name" value="CNNM"/>
</dbReference>
<dbReference type="AlphaFoldDB" id="A0A059XLF6"/>
<dbReference type="PANTHER" id="PTHR22777">
    <property type="entry name" value="HEMOLYSIN-RELATED"/>
    <property type="match status" value="1"/>
</dbReference>
<dbReference type="GO" id="GO:0005886">
    <property type="term" value="C:plasma membrane"/>
    <property type="evidence" value="ECO:0007669"/>
    <property type="project" value="TreeGrafter"/>
</dbReference>
<dbReference type="EMBL" id="CP007521">
    <property type="protein sequence ID" value="AIA29339.1"/>
    <property type="molecule type" value="Genomic_DNA"/>
</dbReference>
<keyword evidence="5 7" id="KW-0129">CBS domain</keyword>
<evidence type="ECO:0000313" key="12">
    <source>
        <dbReference type="EMBL" id="AIA29339.1"/>
    </source>
</evidence>
<dbReference type="PROSITE" id="PS51371">
    <property type="entry name" value="CBS"/>
    <property type="match status" value="2"/>
</dbReference>
<keyword evidence="2 8" id="KW-0812">Transmembrane</keyword>
<comment type="subcellular location">
    <subcellularLocation>
        <location evidence="1">Membrane</location>
        <topology evidence="1">Multi-pass membrane protein</topology>
    </subcellularLocation>
</comment>
<keyword evidence="13" id="KW-1185">Reference proteome</keyword>
<dbReference type="InterPro" id="IPR044751">
    <property type="entry name" value="Ion_transp-like_CBS"/>
</dbReference>
<dbReference type="eggNOG" id="COG1253">
    <property type="taxonomic scope" value="Bacteria"/>
</dbReference>
<dbReference type="Pfam" id="PF00571">
    <property type="entry name" value="CBS"/>
    <property type="match status" value="2"/>
</dbReference>
<dbReference type="Proteomes" id="UP000027088">
    <property type="component" value="Chromosome"/>
</dbReference>
<feature type="transmembrane region" description="Helical" evidence="9">
    <location>
        <begin position="127"/>
        <end position="149"/>
    </location>
</feature>
<keyword evidence="6 8" id="KW-0472">Membrane</keyword>
<evidence type="ECO:0000256" key="3">
    <source>
        <dbReference type="ARBA" id="ARBA00022737"/>
    </source>
</evidence>
<gene>
    <name evidence="12" type="ORF">MCFN_00905</name>
</gene>
<dbReference type="KEGG" id="mcr:MCFN_00905"/>
<reference evidence="12 13" key="1">
    <citation type="journal article" date="2014" name="Genome Announc.">
        <title>Complete Genome Sequence of the Bovine Mastitis Pathogen Mycoplasma californicum Strain ST-6T (ATCC 33461T).</title>
        <authorList>
            <person name="Calcutt M.J."/>
            <person name="Foecking M.F."/>
            <person name="Fox L.K."/>
        </authorList>
    </citation>
    <scope>NUCLEOTIDE SEQUENCE [LARGE SCALE GENOMIC DNA]</scope>
    <source>
        <strain evidence="12 13">ST-6</strain>
    </source>
</reference>
<feature type="transmembrane region" description="Helical" evidence="9">
    <location>
        <begin position="95"/>
        <end position="115"/>
    </location>
</feature>
<evidence type="ECO:0000256" key="2">
    <source>
        <dbReference type="ARBA" id="ARBA00022692"/>
    </source>
</evidence>
<feature type="domain" description="CBS" evidence="10">
    <location>
        <begin position="259"/>
        <end position="318"/>
    </location>
</feature>
<evidence type="ECO:0000256" key="6">
    <source>
        <dbReference type="ARBA" id="ARBA00023136"/>
    </source>
</evidence>
<dbReference type="SUPFAM" id="SSF54631">
    <property type="entry name" value="CBS-domain pair"/>
    <property type="match status" value="1"/>
</dbReference>
<keyword evidence="3" id="KW-0677">Repeat</keyword>
<organism evidence="12 13">
    <name type="scientific">Mycoplasmopsis californica</name>
    <dbReference type="NCBI Taxonomy" id="2113"/>
    <lineage>
        <taxon>Bacteria</taxon>
        <taxon>Bacillati</taxon>
        <taxon>Mycoplasmatota</taxon>
        <taxon>Mycoplasmoidales</taxon>
        <taxon>Metamycoplasmataceae</taxon>
        <taxon>Mycoplasmopsis</taxon>
    </lineage>
</organism>
<proteinExistence type="predicted"/>
<dbReference type="Pfam" id="PF01595">
    <property type="entry name" value="CNNM"/>
    <property type="match status" value="1"/>
</dbReference>
<evidence type="ECO:0000256" key="7">
    <source>
        <dbReference type="PROSITE-ProRule" id="PRU00703"/>
    </source>
</evidence>